<dbReference type="PROSITE" id="PS01117">
    <property type="entry name" value="HTH_MARR_1"/>
    <property type="match status" value="1"/>
</dbReference>
<organism evidence="4 5">
    <name type="scientific">Nocardioides marmotae</name>
    <dbReference type="NCBI Taxonomy" id="2663857"/>
    <lineage>
        <taxon>Bacteria</taxon>
        <taxon>Bacillati</taxon>
        <taxon>Actinomycetota</taxon>
        <taxon>Actinomycetes</taxon>
        <taxon>Propionibacteriales</taxon>
        <taxon>Nocardioidaceae</taxon>
        <taxon>Nocardioides</taxon>
    </lineage>
</organism>
<dbReference type="PANTHER" id="PTHR33164:SF43">
    <property type="entry name" value="HTH-TYPE TRANSCRIPTIONAL REPRESSOR YETL"/>
    <property type="match status" value="1"/>
</dbReference>
<protein>
    <submittedName>
        <fullName evidence="4">MarR family transcriptional regulator</fullName>
    </submittedName>
</protein>
<comment type="caution">
    <text evidence="4">The sequence shown here is derived from an EMBL/GenBank/DDBJ whole genome shotgun (WGS) entry which is preliminary data.</text>
</comment>
<accession>A0A6I3J261</accession>
<evidence type="ECO:0000313" key="4">
    <source>
        <dbReference type="EMBL" id="MTB95181.1"/>
    </source>
</evidence>
<proteinExistence type="predicted"/>
<dbReference type="GO" id="GO:0003700">
    <property type="term" value="F:DNA-binding transcription factor activity"/>
    <property type="evidence" value="ECO:0007669"/>
    <property type="project" value="InterPro"/>
</dbReference>
<dbReference type="GO" id="GO:0006950">
    <property type="term" value="P:response to stress"/>
    <property type="evidence" value="ECO:0007669"/>
    <property type="project" value="TreeGrafter"/>
</dbReference>
<name>A0A6I3J261_9ACTN</name>
<evidence type="ECO:0000256" key="2">
    <source>
        <dbReference type="ARBA" id="ARBA00023125"/>
    </source>
</evidence>
<dbReference type="Proteomes" id="UP000433406">
    <property type="component" value="Unassembled WGS sequence"/>
</dbReference>
<keyword evidence="1" id="KW-0805">Transcription regulation</keyword>
<dbReference type="Gene3D" id="1.10.10.10">
    <property type="entry name" value="Winged helix-like DNA-binding domain superfamily/Winged helix DNA-binding domain"/>
    <property type="match status" value="1"/>
</dbReference>
<evidence type="ECO:0000256" key="3">
    <source>
        <dbReference type="ARBA" id="ARBA00023163"/>
    </source>
</evidence>
<evidence type="ECO:0000256" key="1">
    <source>
        <dbReference type="ARBA" id="ARBA00023015"/>
    </source>
</evidence>
<keyword evidence="5" id="KW-1185">Reference proteome</keyword>
<dbReference type="InterPro" id="IPR000835">
    <property type="entry name" value="HTH_MarR-typ"/>
</dbReference>
<dbReference type="PANTHER" id="PTHR33164">
    <property type="entry name" value="TRANSCRIPTIONAL REGULATOR, MARR FAMILY"/>
    <property type="match status" value="1"/>
</dbReference>
<dbReference type="SUPFAM" id="SSF46785">
    <property type="entry name" value="Winged helix' DNA-binding domain"/>
    <property type="match status" value="1"/>
</dbReference>
<dbReference type="InterPro" id="IPR036390">
    <property type="entry name" value="WH_DNA-bd_sf"/>
</dbReference>
<keyword evidence="3" id="KW-0804">Transcription</keyword>
<dbReference type="PRINTS" id="PR00598">
    <property type="entry name" value="HTHMARR"/>
</dbReference>
<evidence type="ECO:0000313" key="5">
    <source>
        <dbReference type="Proteomes" id="UP000433406"/>
    </source>
</evidence>
<reference evidence="4 5" key="1">
    <citation type="submission" date="2019-10" db="EMBL/GenBank/DDBJ databases">
        <title>Nocardioides novel species isolated from the excrement of Marmot.</title>
        <authorList>
            <person name="Zhang G."/>
        </authorList>
    </citation>
    <scope>NUCLEOTIDE SEQUENCE [LARGE SCALE GENOMIC DNA]</scope>
    <source>
        <strain evidence="5">zg-579</strain>
    </source>
</reference>
<dbReference type="InterPro" id="IPR023187">
    <property type="entry name" value="Tscrpt_reg_MarR-type_CS"/>
</dbReference>
<dbReference type="EMBL" id="WLCI01000008">
    <property type="protein sequence ID" value="MTB95181.1"/>
    <property type="molecule type" value="Genomic_DNA"/>
</dbReference>
<dbReference type="GO" id="GO:0003677">
    <property type="term" value="F:DNA binding"/>
    <property type="evidence" value="ECO:0007669"/>
    <property type="project" value="UniProtKB-KW"/>
</dbReference>
<dbReference type="AlphaFoldDB" id="A0A6I3J261"/>
<dbReference type="Pfam" id="PF12802">
    <property type="entry name" value="MarR_2"/>
    <property type="match status" value="1"/>
</dbReference>
<dbReference type="PROSITE" id="PS50995">
    <property type="entry name" value="HTH_MARR_2"/>
    <property type="match status" value="1"/>
</dbReference>
<sequence>MSETSLDASEAWQALVHAHDRLIRVFEAHLKDEHGLTRPKFDVLRRLLEADGYRTRMQELAQAIFYSSGSATKVIDRLVERDLVERSAHDRDRRVVFVSLTPAGLDLARKAVAGHRELARTSIAPFQSAAEAHHVLTYLRRLADGT</sequence>
<dbReference type="InterPro" id="IPR039422">
    <property type="entry name" value="MarR/SlyA-like"/>
</dbReference>
<dbReference type="RefSeq" id="WP_154613234.1">
    <property type="nucleotide sequence ID" value="NZ_CP053660.1"/>
</dbReference>
<dbReference type="InterPro" id="IPR036388">
    <property type="entry name" value="WH-like_DNA-bd_sf"/>
</dbReference>
<dbReference type="SMART" id="SM00347">
    <property type="entry name" value="HTH_MARR"/>
    <property type="match status" value="1"/>
</dbReference>
<keyword evidence="2" id="KW-0238">DNA-binding</keyword>
<gene>
    <name evidence="4" type="ORF">GGQ22_08780</name>
</gene>